<evidence type="ECO:0000259" key="5">
    <source>
        <dbReference type="PROSITE" id="PS50835"/>
    </source>
</evidence>
<dbReference type="InterPro" id="IPR007110">
    <property type="entry name" value="Ig-like_dom"/>
</dbReference>
<feature type="domain" description="Ig-like" evidence="5">
    <location>
        <begin position="426"/>
        <end position="519"/>
    </location>
</feature>
<sequence length="650" mass="71940">MALEPRNARVFEESILAHRSNSVLRQQRIRLTTAARDEVFRGPIIVSEPPSSVLFTNSTGVSLPCYAFGHPPPEIRWYAADGGAVVQDIAGLRRTTSNGTLELEPFDTRYYRADVHATVYQCTATNSVGVVRSRRVHVHAVIKQTYEVTVNDKDAIKGNTAVMKCEIPTFVQQYVRVEYWLRGSERIEPGGRYSVFAHGELHIRNVRRDDVIFSFRCVTRHALTGEEVTSYGAGRLRLRDVMSLRPAIVDIATTVSVKVHNDVELPCAAEGSPVPTYRWLRDGAPLEVAGRFGQQSGSLFVRNATLADGGKYVCEVENRLGVADGETELIVTELLSVYLSPQSQTVDLGSSATLNCTIYGYPVTAVSWLKDGYPLVDEPGHVSVLSTQVQIVAMQRQDRGMYQCFAENDETSVQATGEIKLGIATPQLHATFEEQTHQPGASVHLTCVASGNPTPDIVWTLDDVAMPTYDRFRVETKVTPRGDVISSVNVTNMRVEDGGEYRCHVTNEHGQVAHSARMNVIGAPFIRQLNNVTAVANQDLVVRCHVAGYPIESITWEIDGMKLPLNHRQHVTKDGTLRIANIQLSQDTGTYTCIARNPQGQGMRRSTYVAVQVPPVIEPFHFPELKQGQRARLTCVISSGDLPITIRYDI</sequence>
<dbReference type="InterPro" id="IPR013098">
    <property type="entry name" value="Ig_I-set"/>
</dbReference>
<dbReference type="Gene3D" id="2.60.40.10">
    <property type="entry name" value="Immunoglobulins"/>
    <property type="match status" value="6"/>
</dbReference>
<dbReference type="PANTHER" id="PTHR12231">
    <property type="entry name" value="CTX-RELATED TYPE I TRANSMEMBRANE PROTEIN"/>
    <property type="match status" value="1"/>
</dbReference>
<dbReference type="GeneID" id="106818942"/>
<dbReference type="InterPro" id="IPR003599">
    <property type="entry name" value="Ig_sub"/>
</dbReference>
<keyword evidence="1" id="KW-0732">Signal</keyword>
<evidence type="ECO:0000313" key="7">
    <source>
        <dbReference type="RefSeq" id="XP_014679095.1"/>
    </source>
</evidence>
<feature type="domain" description="Ig-like" evidence="5">
    <location>
        <begin position="246"/>
        <end position="332"/>
    </location>
</feature>
<reference evidence="7" key="1">
    <citation type="submission" date="2025-08" db="UniProtKB">
        <authorList>
            <consortium name="RefSeq"/>
        </authorList>
    </citation>
    <scope>IDENTIFICATION</scope>
</reference>
<dbReference type="PANTHER" id="PTHR12231:SF253">
    <property type="entry name" value="DPR-INTERACTING PROTEIN ETA, ISOFORM B-RELATED"/>
    <property type="match status" value="1"/>
</dbReference>
<dbReference type="CDD" id="cd00096">
    <property type="entry name" value="Ig"/>
    <property type="match status" value="1"/>
</dbReference>
<protein>
    <submittedName>
        <fullName evidence="7">Down syndrome cell adhesion molecule-like protein Dscam2</fullName>
    </submittedName>
</protein>
<name>A0ABM1F3S4_PRICU</name>
<dbReference type="Pfam" id="PF13927">
    <property type="entry name" value="Ig_3"/>
    <property type="match status" value="4"/>
</dbReference>
<evidence type="ECO:0000256" key="3">
    <source>
        <dbReference type="ARBA" id="ARBA00023157"/>
    </source>
</evidence>
<dbReference type="RefSeq" id="XP_014679095.1">
    <property type="nucleotide sequence ID" value="XM_014823609.1"/>
</dbReference>
<dbReference type="InterPro" id="IPR051170">
    <property type="entry name" value="Neural/epithelial_adhesion"/>
</dbReference>
<keyword evidence="4" id="KW-0393">Immunoglobulin domain</keyword>
<dbReference type="Pfam" id="PF07679">
    <property type="entry name" value="I-set"/>
    <property type="match status" value="1"/>
</dbReference>
<keyword evidence="3" id="KW-1015">Disulfide bond</keyword>
<evidence type="ECO:0000256" key="4">
    <source>
        <dbReference type="ARBA" id="ARBA00023319"/>
    </source>
</evidence>
<evidence type="ECO:0000313" key="6">
    <source>
        <dbReference type="Proteomes" id="UP000695022"/>
    </source>
</evidence>
<dbReference type="InterPro" id="IPR013783">
    <property type="entry name" value="Ig-like_fold"/>
</dbReference>
<feature type="domain" description="Ig-like" evidence="5">
    <location>
        <begin position="43"/>
        <end position="137"/>
    </location>
</feature>
<dbReference type="Proteomes" id="UP000695022">
    <property type="component" value="Unplaced"/>
</dbReference>
<accession>A0ABM1F3S4</accession>
<keyword evidence="2" id="KW-0677">Repeat</keyword>
<dbReference type="InterPro" id="IPR003598">
    <property type="entry name" value="Ig_sub2"/>
</dbReference>
<evidence type="ECO:0000256" key="2">
    <source>
        <dbReference type="ARBA" id="ARBA00022737"/>
    </source>
</evidence>
<feature type="domain" description="Ig-like" evidence="5">
    <location>
        <begin position="524"/>
        <end position="610"/>
    </location>
</feature>
<feature type="domain" description="Ig-like" evidence="5">
    <location>
        <begin position="335"/>
        <end position="420"/>
    </location>
</feature>
<dbReference type="SUPFAM" id="SSF48726">
    <property type="entry name" value="Immunoglobulin"/>
    <property type="match status" value="6"/>
</dbReference>
<proteinExistence type="predicted"/>
<dbReference type="SMART" id="SM00408">
    <property type="entry name" value="IGc2"/>
    <property type="match status" value="5"/>
</dbReference>
<keyword evidence="6" id="KW-1185">Reference proteome</keyword>
<dbReference type="PROSITE" id="PS50835">
    <property type="entry name" value="IG_LIKE"/>
    <property type="match status" value="5"/>
</dbReference>
<evidence type="ECO:0000256" key="1">
    <source>
        <dbReference type="ARBA" id="ARBA00022729"/>
    </source>
</evidence>
<gene>
    <name evidence="7" type="primary">LOC106818942</name>
</gene>
<dbReference type="InterPro" id="IPR036179">
    <property type="entry name" value="Ig-like_dom_sf"/>
</dbReference>
<dbReference type="SMART" id="SM00409">
    <property type="entry name" value="IG"/>
    <property type="match status" value="6"/>
</dbReference>
<organism evidence="6 7">
    <name type="scientific">Priapulus caudatus</name>
    <name type="common">Priapulid worm</name>
    <dbReference type="NCBI Taxonomy" id="37621"/>
    <lineage>
        <taxon>Eukaryota</taxon>
        <taxon>Metazoa</taxon>
        <taxon>Ecdysozoa</taxon>
        <taxon>Scalidophora</taxon>
        <taxon>Priapulida</taxon>
        <taxon>Priapulimorpha</taxon>
        <taxon>Priapulimorphida</taxon>
        <taxon>Priapulidae</taxon>
        <taxon>Priapulus</taxon>
    </lineage>
</organism>
<dbReference type="CDD" id="cd20956">
    <property type="entry name" value="IgI_4_Dscam"/>
    <property type="match status" value="1"/>
</dbReference>